<dbReference type="Proteomes" id="UP001138961">
    <property type="component" value="Unassembled WGS sequence"/>
</dbReference>
<evidence type="ECO:0000313" key="2">
    <source>
        <dbReference type="Proteomes" id="UP001138961"/>
    </source>
</evidence>
<dbReference type="RefSeq" id="WP_226747473.1">
    <property type="nucleotide sequence ID" value="NZ_JAJATZ010000002.1"/>
</dbReference>
<organism evidence="1 2">
    <name type="scientific">Loktanella gaetbuli</name>
    <dbReference type="NCBI Taxonomy" id="2881335"/>
    <lineage>
        <taxon>Bacteria</taxon>
        <taxon>Pseudomonadati</taxon>
        <taxon>Pseudomonadota</taxon>
        <taxon>Alphaproteobacteria</taxon>
        <taxon>Rhodobacterales</taxon>
        <taxon>Roseobacteraceae</taxon>
        <taxon>Loktanella</taxon>
    </lineage>
</organism>
<evidence type="ECO:0000313" key="1">
    <source>
        <dbReference type="EMBL" id="MCB5198559.1"/>
    </source>
</evidence>
<comment type="caution">
    <text evidence="1">The sequence shown here is derived from an EMBL/GenBank/DDBJ whole genome shotgun (WGS) entry which is preliminary data.</text>
</comment>
<proteinExistence type="predicted"/>
<reference evidence="1" key="1">
    <citation type="submission" date="2021-10" db="EMBL/GenBank/DDBJ databases">
        <title>Loktanella gaetbuli sp. nov., isolated from a tidal flat.</title>
        <authorList>
            <person name="Park S."/>
            <person name="Yoon J.-H."/>
        </authorList>
    </citation>
    <scope>NUCLEOTIDE SEQUENCE</scope>
    <source>
        <strain evidence="1">TSTF-M6</strain>
    </source>
</reference>
<protein>
    <submittedName>
        <fullName evidence="1">Uncharacterized protein</fullName>
    </submittedName>
</protein>
<sequence>MGGNKTSIRVGPGRFQFVADQSHKGVQVGLIMAARCWVMMWDLLKATGWTPGPLVSSPRCQVTLRTKALHSKEALHLNPSFTDWMMGWPCGWTDPLQPVTAWSRWLQQGCGGG</sequence>
<keyword evidence="2" id="KW-1185">Reference proteome</keyword>
<accession>A0ABS8BS47</accession>
<gene>
    <name evidence="1" type="ORF">LGQ03_04850</name>
</gene>
<name>A0ABS8BS47_9RHOB</name>
<dbReference type="EMBL" id="JAJATZ010000002">
    <property type="protein sequence ID" value="MCB5198559.1"/>
    <property type="molecule type" value="Genomic_DNA"/>
</dbReference>